<geneLocation type="plasmid" evidence="2">
    <name>pKM77-8_1</name>
</geneLocation>
<dbReference type="AlphaFoldDB" id="A0AAT9HZE2"/>
<reference evidence="2" key="1">
    <citation type="submission" date="2024-06" db="EMBL/GenBank/DDBJ databases">
        <authorList>
            <consortium name="consrtm"/>
            <person name="Uemura M."/>
            <person name="Terahara T."/>
        </authorList>
    </citation>
    <scope>NUCLEOTIDE SEQUENCE</scope>
    <source>
        <strain evidence="2">KM77-8</strain>
        <plasmid evidence="2">pKM77-8_1</plasmid>
    </source>
</reference>
<reference evidence="2" key="2">
    <citation type="submission" date="2024-07" db="EMBL/GenBank/DDBJ databases">
        <title>Streptomyces haneummycinica sp. nov., a new antibiotic-producing actinobacterium isolated from marine sediment.</title>
        <authorList>
            <person name="Uemura M."/>
            <person name="Hamada M."/>
            <person name="Hirano S."/>
            <person name="Kobayashi K."/>
            <person name="Ohshiro T."/>
            <person name="Kobayashi T."/>
            <person name="Terahara T."/>
        </authorList>
    </citation>
    <scope>NUCLEOTIDE SEQUENCE</scope>
    <source>
        <strain evidence="2">KM77-8</strain>
        <plasmid evidence="2">pKM77-8_1</plasmid>
    </source>
</reference>
<accession>A0AAT9HZE2</accession>
<feature type="compositionally biased region" description="Basic and acidic residues" evidence="1">
    <location>
        <begin position="8"/>
        <end position="23"/>
    </location>
</feature>
<name>A0AAT9HZE2_9ACTN</name>
<evidence type="ECO:0000313" key="2">
    <source>
        <dbReference type="EMBL" id="BFO23020.1"/>
    </source>
</evidence>
<feature type="region of interest" description="Disordered" evidence="1">
    <location>
        <begin position="1"/>
        <end position="45"/>
    </location>
</feature>
<sequence>MRRLPHPLPDRPGGETAVREAHRQQAHFGGIPDGEDGPEQSGGQSITGRQVLYGLVILAGLTVLARSCDFPS</sequence>
<proteinExistence type="predicted"/>
<evidence type="ECO:0000256" key="1">
    <source>
        <dbReference type="SAM" id="MobiDB-lite"/>
    </source>
</evidence>
<organism evidence="2">
    <name type="scientific">Streptomyces haneummycinicus</name>
    <dbReference type="NCBI Taxonomy" id="3074435"/>
    <lineage>
        <taxon>Bacteria</taxon>
        <taxon>Bacillati</taxon>
        <taxon>Actinomycetota</taxon>
        <taxon>Actinomycetes</taxon>
        <taxon>Kitasatosporales</taxon>
        <taxon>Streptomycetaceae</taxon>
        <taxon>Streptomyces</taxon>
    </lineage>
</organism>
<gene>
    <name evidence="2" type="ORF">SHKM778_94080</name>
</gene>
<dbReference type="EMBL" id="AP035769">
    <property type="protein sequence ID" value="BFO23020.1"/>
    <property type="molecule type" value="Genomic_DNA"/>
</dbReference>
<protein>
    <submittedName>
        <fullName evidence="2">Uncharacterized protein</fullName>
    </submittedName>
</protein>
<keyword evidence="2" id="KW-0614">Plasmid</keyword>